<name>A0AAW1AJ54_9HYME</name>
<sequence length="280" mass="32005">MPDEPQSRNTTERSARRLAREIESCIFRNALDEEQRAQKALHLLRARDRRIAFLEKRVAELEDVADNLHEQFTYRNSSRASTLEPRAVVSDLSRSGRSSRTVIGERSNCNLIQLDDVGASVPRLSLSRSSMSSSSRDISSTAAIEDLVLEKRKRFTSDAYFSNVGNASGNDPDPHRKSETKVETANSETFVDVDEKSNEEGRSCCENEMKKGERLAVSVRKDEERDKRRGSRLPRMSSSVPWIRARHSFRRKHRGCELKNGKRTKERSSGDDRRTFAPFR</sequence>
<dbReference type="AlphaFoldDB" id="A0AAW1AJ54"/>
<accession>A0AAW1AJ54</accession>
<feature type="compositionally biased region" description="Basic and acidic residues" evidence="2">
    <location>
        <begin position="217"/>
        <end position="227"/>
    </location>
</feature>
<reference evidence="3 4" key="1">
    <citation type="submission" date="2024-05" db="EMBL/GenBank/DDBJ databases">
        <title>The nuclear and mitochondrial genome assemblies of Tetragonisca angustula (Apidae: Meliponini), a tiny yet remarkable pollinator in the Neotropics.</title>
        <authorList>
            <person name="Ferrari R."/>
            <person name="Ricardo P.C."/>
            <person name="Dias F.C."/>
            <person name="Araujo N.S."/>
            <person name="Soares D.O."/>
            <person name="Zhou Q.-S."/>
            <person name="Zhu C.-D."/>
            <person name="Coutinho L."/>
            <person name="Airas M.C."/>
            <person name="Batista T.M."/>
        </authorList>
    </citation>
    <scope>NUCLEOTIDE SEQUENCE [LARGE SCALE GENOMIC DNA]</scope>
    <source>
        <strain evidence="3">ASF017062</strain>
        <tissue evidence="3">Abdomen</tissue>
    </source>
</reference>
<comment type="caution">
    <text evidence="3">The sequence shown here is derived from an EMBL/GenBank/DDBJ whole genome shotgun (WGS) entry which is preliminary data.</text>
</comment>
<feature type="coiled-coil region" evidence="1">
    <location>
        <begin position="44"/>
        <end position="71"/>
    </location>
</feature>
<feature type="compositionally biased region" description="Basic and acidic residues" evidence="2">
    <location>
        <begin position="172"/>
        <end position="182"/>
    </location>
</feature>
<organism evidence="3 4">
    <name type="scientific">Tetragonisca angustula</name>
    <dbReference type="NCBI Taxonomy" id="166442"/>
    <lineage>
        <taxon>Eukaryota</taxon>
        <taxon>Metazoa</taxon>
        <taxon>Ecdysozoa</taxon>
        <taxon>Arthropoda</taxon>
        <taxon>Hexapoda</taxon>
        <taxon>Insecta</taxon>
        <taxon>Pterygota</taxon>
        <taxon>Neoptera</taxon>
        <taxon>Endopterygota</taxon>
        <taxon>Hymenoptera</taxon>
        <taxon>Apocrita</taxon>
        <taxon>Aculeata</taxon>
        <taxon>Apoidea</taxon>
        <taxon>Anthophila</taxon>
        <taxon>Apidae</taxon>
        <taxon>Tetragonisca</taxon>
    </lineage>
</organism>
<keyword evidence="1" id="KW-0175">Coiled coil</keyword>
<feature type="compositionally biased region" description="Basic and acidic residues" evidence="2">
    <location>
        <begin position="266"/>
        <end position="280"/>
    </location>
</feature>
<feature type="region of interest" description="Disordered" evidence="2">
    <location>
        <begin position="217"/>
        <end position="240"/>
    </location>
</feature>
<evidence type="ECO:0000256" key="2">
    <source>
        <dbReference type="SAM" id="MobiDB-lite"/>
    </source>
</evidence>
<keyword evidence="4" id="KW-1185">Reference proteome</keyword>
<evidence type="ECO:0000256" key="1">
    <source>
        <dbReference type="SAM" id="Coils"/>
    </source>
</evidence>
<protein>
    <submittedName>
        <fullName evidence="3">Uncharacterized protein</fullName>
    </submittedName>
</protein>
<feature type="region of interest" description="Disordered" evidence="2">
    <location>
        <begin position="161"/>
        <end position="201"/>
    </location>
</feature>
<evidence type="ECO:0000313" key="4">
    <source>
        <dbReference type="Proteomes" id="UP001432146"/>
    </source>
</evidence>
<dbReference type="EMBL" id="JAWNGG020000007">
    <property type="protein sequence ID" value="KAK9309992.1"/>
    <property type="molecule type" value="Genomic_DNA"/>
</dbReference>
<proteinExistence type="predicted"/>
<gene>
    <name evidence="3" type="ORF">QLX08_000604</name>
</gene>
<feature type="region of interest" description="Disordered" evidence="2">
    <location>
        <begin position="253"/>
        <end position="280"/>
    </location>
</feature>
<dbReference type="Proteomes" id="UP001432146">
    <property type="component" value="Unassembled WGS sequence"/>
</dbReference>
<evidence type="ECO:0000313" key="3">
    <source>
        <dbReference type="EMBL" id="KAK9309992.1"/>
    </source>
</evidence>